<dbReference type="OrthoDB" id="3512845at2759"/>
<dbReference type="GO" id="GO:0030983">
    <property type="term" value="F:mismatched DNA binding"/>
    <property type="evidence" value="ECO:0007669"/>
    <property type="project" value="TreeGrafter"/>
</dbReference>
<dbReference type="PANTHER" id="PTHR12486:SF4">
    <property type="entry name" value="APRATAXIN"/>
    <property type="match status" value="1"/>
</dbReference>
<dbReference type="STRING" id="212602.A0A420I3U6"/>
<dbReference type="InterPro" id="IPR036265">
    <property type="entry name" value="HIT-like_sf"/>
</dbReference>
<dbReference type="AlphaFoldDB" id="A0A420I3U6"/>
<dbReference type="GO" id="GO:0003725">
    <property type="term" value="F:double-stranded RNA binding"/>
    <property type="evidence" value="ECO:0007669"/>
    <property type="project" value="TreeGrafter"/>
</dbReference>
<organism evidence="3 4">
    <name type="scientific">Erysiphe neolycopersici</name>
    <dbReference type="NCBI Taxonomy" id="212602"/>
    <lineage>
        <taxon>Eukaryota</taxon>
        <taxon>Fungi</taxon>
        <taxon>Dikarya</taxon>
        <taxon>Ascomycota</taxon>
        <taxon>Pezizomycotina</taxon>
        <taxon>Leotiomycetes</taxon>
        <taxon>Erysiphales</taxon>
        <taxon>Erysiphaceae</taxon>
        <taxon>Erysiphe</taxon>
    </lineage>
</organism>
<comment type="caution">
    <text evidence="3">The sequence shown here is derived from an EMBL/GenBank/DDBJ whole genome shotgun (WGS) entry which is preliminary data.</text>
</comment>
<feature type="domain" description="Aprataxin C2HE/C2H2/C2HC zinc finger" evidence="2">
    <location>
        <begin position="231"/>
        <end position="289"/>
    </location>
</feature>
<dbReference type="Proteomes" id="UP000286134">
    <property type="component" value="Unassembled WGS sequence"/>
</dbReference>
<dbReference type="GO" id="GO:0000012">
    <property type="term" value="P:single strand break repair"/>
    <property type="evidence" value="ECO:0007669"/>
    <property type="project" value="TreeGrafter"/>
</dbReference>
<feature type="region of interest" description="Disordered" evidence="1">
    <location>
        <begin position="136"/>
        <end position="159"/>
    </location>
</feature>
<proteinExistence type="predicted"/>
<dbReference type="EMBL" id="MCFK01001956">
    <property type="protein sequence ID" value="RKF64363.1"/>
    <property type="molecule type" value="Genomic_DNA"/>
</dbReference>
<gene>
    <name evidence="3" type="ORF">OnM2_019075</name>
</gene>
<name>A0A420I3U6_9PEZI</name>
<dbReference type="Pfam" id="PF11969">
    <property type="entry name" value="DcpS_C"/>
    <property type="match status" value="2"/>
</dbReference>
<evidence type="ECO:0000313" key="4">
    <source>
        <dbReference type="Proteomes" id="UP000286134"/>
    </source>
</evidence>
<protein>
    <recommendedName>
        <fullName evidence="2">Aprataxin C2HE/C2H2/C2HC zinc finger domain-containing protein</fullName>
    </recommendedName>
</protein>
<keyword evidence="4" id="KW-1185">Reference proteome</keyword>
<evidence type="ECO:0000259" key="2">
    <source>
        <dbReference type="Pfam" id="PF16278"/>
    </source>
</evidence>
<dbReference type="GO" id="GO:1990165">
    <property type="term" value="F:single-strand break-containing DNA binding"/>
    <property type="evidence" value="ECO:0007669"/>
    <property type="project" value="TreeGrafter"/>
</dbReference>
<dbReference type="Pfam" id="PF16278">
    <property type="entry name" value="zf-C2HE"/>
    <property type="match status" value="1"/>
</dbReference>
<dbReference type="InterPro" id="IPR032566">
    <property type="entry name" value="Znf-C2HE"/>
</dbReference>
<sequence>MATKRSTTPIEVESIKRKMSSTKKTIEFYSGRDSLGNYIRAPENYDSTRVIAYDDEFVVIRDMYPKSQIHYLVLARERQYARQQHPIEALGDEVFLARMRRKVIQVREMVVRELQKERLAGREKEEEKRTKICASLVGDGEKEEEQRREENIGGNDASKERLLVSRSSDSVVEEVASAAAVTDEQRGRDWDREVIAGIHARPSMNHLHVHVLSIDRHSKWMKHRNHYNSFTTRFFIPLEDFPLAKDDVRRFPDGAEAFLKSDLKCWRCGLNFGNRFSSLKKHLAREFEEWKKE</sequence>
<accession>A0A420I3U6</accession>
<dbReference type="GO" id="GO:0033699">
    <property type="term" value="F:DNA 5'-adenosine monophosphate hydrolase activity"/>
    <property type="evidence" value="ECO:0007669"/>
    <property type="project" value="TreeGrafter"/>
</dbReference>
<reference evidence="3 4" key="1">
    <citation type="journal article" date="2018" name="BMC Genomics">
        <title>Comparative genome analyses reveal sequence features reflecting distinct modes of host-adaptation between dicot and monocot powdery mildew.</title>
        <authorList>
            <person name="Wu Y."/>
            <person name="Ma X."/>
            <person name="Pan Z."/>
            <person name="Kale S.D."/>
            <person name="Song Y."/>
            <person name="King H."/>
            <person name="Zhang Q."/>
            <person name="Presley C."/>
            <person name="Deng X."/>
            <person name="Wei C.I."/>
            <person name="Xiao S."/>
        </authorList>
    </citation>
    <scope>NUCLEOTIDE SEQUENCE [LARGE SCALE GENOMIC DNA]</scope>
    <source>
        <strain evidence="3">UMSG2</strain>
    </source>
</reference>
<dbReference type="SUPFAM" id="SSF54197">
    <property type="entry name" value="HIT-like"/>
    <property type="match status" value="2"/>
</dbReference>
<dbReference type="GO" id="GO:0005634">
    <property type="term" value="C:nucleus"/>
    <property type="evidence" value="ECO:0007669"/>
    <property type="project" value="TreeGrafter"/>
</dbReference>
<dbReference type="Gene3D" id="3.30.428.10">
    <property type="entry name" value="HIT-like"/>
    <property type="match status" value="2"/>
</dbReference>
<dbReference type="GO" id="GO:0003697">
    <property type="term" value="F:single-stranded DNA binding"/>
    <property type="evidence" value="ECO:0007669"/>
    <property type="project" value="TreeGrafter"/>
</dbReference>
<feature type="compositionally biased region" description="Basic and acidic residues" evidence="1">
    <location>
        <begin position="144"/>
        <end position="159"/>
    </location>
</feature>
<evidence type="ECO:0000313" key="3">
    <source>
        <dbReference type="EMBL" id="RKF64363.1"/>
    </source>
</evidence>
<evidence type="ECO:0000256" key="1">
    <source>
        <dbReference type="SAM" id="MobiDB-lite"/>
    </source>
</evidence>
<dbReference type="PANTHER" id="PTHR12486">
    <property type="entry name" value="APRATAXIN-RELATED"/>
    <property type="match status" value="1"/>
</dbReference>